<feature type="transmembrane region" description="Helical" evidence="6">
    <location>
        <begin position="77"/>
        <end position="97"/>
    </location>
</feature>
<dbReference type="EMBL" id="CP109441">
    <property type="protein sequence ID" value="WUV46130.1"/>
    <property type="molecule type" value="Genomic_DNA"/>
</dbReference>
<dbReference type="Proteomes" id="UP001432062">
    <property type="component" value="Chromosome"/>
</dbReference>
<gene>
    <name evidence="7" type="ORF">OG563_44900</name>
</gene>
<evidence type="ECO:0000256" key="3">
    <source>
        <dbReference type="ARBA" id="ARBA00022692"/>
    </source>
</evidence>
<proteinExistence type="predicted"/>
<evidence type="ECO:0000256" key="2">
    <source>
        <dbReference type="ARBA" id="ARBA00022475"/>
    </source>
</evidence>
<evidence type="ECO:0000256" key="5">
    <source>
        <dbReference type="ARBA" id="ARBA00023136"/>
    </source>
</evidence>
<protein>
    <submittedName>
        <fullName evidence="7">Cytochrome C oxidase subunit IV family protein</fullName>
    </submittedName>
</protein>
<dbReference type="RefSeq" id="WP_327099386.1">
    <property type="nucleotide sequence ID" value="NZ_CP109149.1"/>
</dbReference>
<keyword evidence="8" id="KW-1185">Reference proteome</keyword>
<name>A0ABZ1YW55_9NOCA</name>
<evidence type="ECO:0000256" key="1">
    <source>
        <dbReference type="ARBA" id="ARBA00004651"/>
    </source>
</evidence>
<evidence type="ECO:0000256" key="4">
    <source>
        <dbReference type="ARBA" id="ARBA00022989"/>
    </source>
</evidence>
<keyword evidence="5 6" id="KW-0472">Membrane</keyword>
<keyword evidence="4 6" id="KW-1133">Transmembrane helix</keyword>
<keyword evidence="3 6" id="KW-0812">Transmembrane</keyword>
<comment type="subcellular location">
    <subcellularLocation>
        <location evidence="1">Cell membrane</location>
        <topology evidence="1">Multi-pass membrane protein</topology>
    </subcellularLocation>
</comment>
<feature type="transmembrane region" description="Helical" evidence="6">
    <location>
        <begin position="38"/>
        <end position="56"/>
    </location>
</feature>
<accession>A0ABZ1YW55</accession>
<dbReference type="Pfam" id="PF03626">
    <property type="entry name" value="COX4_pro"/>
    <property type="match status" value="1"/>
</dbReference>
<organism evidence="7 8">
    <name type="scientific">Nocardia vinacea</name>
    <dbReference type="NCBI Taxonomy" id="96468"/>
    <lineage>
        <taxon>Bacteria</taxon>
        <taxon>Bacillati</taxon>
        <taxon>Actinomycetota</taxon>
        <taxon>Actinomycetes</taxon>
        <taxon>Mycobacteriales</taxon>
        <taxon>Nocardiaceae</taxon>
        <taxon>Nocardia</taxon>
    </lineage>
</organism>
<evidence type="ECO:0000313" key="8">
    <source>
        <dbReference type="Proteomes" id="UP001432062"/>
    </source>
</evidence>
<sequence>MQSVFNSRLFAVWLLLSGLTLTYLLIDHSADNDGTVTASRVATVAAIAIAIVKVRIIFREFMEVGHAPAILCRLTDLWIVIMSVSLLGTYLVGIWLVGT</sequence>
<feature type="transmembrane region" description="Helical" evidence="6">
    <location>
        <begin position="9"/>
        <end position="26"/>
    </location>
</feature>
<evidence type="ECO:0000256" key="6">
    <source>
        <dbReference type="SAM" id="Phobius"/>
    </source>
</evidence>
<reference evidence="7" key="1">
    <citation type="submission" date="2022-10" db="EMBL/GenBank/DDBJ databases">
        <title>The complete genomes of actinobacterial strains from the NBC collection.</title>
        <authorList>
            <person name="Joergensen T.S."/>
            <person name="Alvarez Arevalo M."/>
            <person name="Sterndorff E.B."/>
            <person name="Faurdal D."/>
            <person name="Vuksanovic O."/>
            <person name="Mourched A.-S."/>
            <person name="Charusanti P."/>
            <person name="Shaw S."/>
            <person name="Blin K."/>
            <person name="Weber T."/>
        </authorList>
    </citation>
    <scope>NUCLEOTIDE SEQUENCE</scope>
    <source>
        <strain evidence="7">NBC_01482</strain>
    </source>
</reference>
<keyword evidence="2" id="KW-1003">Cell membrane</keyword>
<dbReference type="InterPro" id="IPR005171">
    <property type="entry name" value="Cyt_c_oxidase_su4_prok"/>
</dbReference>
<evidence type="ECO:0000313" key="7">
    <source>
        <dbReference type="EMBL" id="WUV46130.1"/>
    </source>
</evidence>